<sequence>MYLRKNFIVISEKKKDKKTPIIAKILNSMFSLIKSFIPSTLAPSKAGMDK</sequence>
<gene>
    <name evidence="2" type="ORF">METZ01_LOCUS516062</name>
</gene>
<accession>A0A383F4A0</accession>
<dbReference type="EMBL" id="UINC01230897">
    <property type="protein sequence ID" value="SVE63208.1"/>
    <property type="molecule type" value="Genomic_DNA"/>
</dbReference>
<keyword evidence="1" id="KW-0812">Transmembrane</keyword>
<protein>
    <submittedName>
        <fullName evidence="2">Uncharacterized protein</fullName>
    </submittedName>
</protein>
<reference evidence="2" key="1">
    <citation type="submission" date="2018-05" db="EMBL/GenBank/DDBJ databases">
        <authorList>
            <person name="Lanie J.A."/>
            <person name="Ng W.-L."/>
            <person name="Kazmierczak K.M."/>
            <person name="Andrzejewski T.M."/>
            <person name="Davidsen T.M."/>
            <person name="Wayne K.J."/>
            <person name="Tettelin H."/>
            <person name="Glass J.I."/>
            <person name="Rusch D."/>
            <person name="Podicherti R."/>
            <person name="Tsui H.-C.T."/>
            <person name="Winkler M.E."/>
        </authorList>
    </citation>
    <scope>NUCLEOTIDE SEQUENCE</scope>
</reference>
<name>A0A383F4A0_9ZZZZ</name>
<evidence type="ECO:0000313" key="2">
    <source>
        <dbReference type="EMBL" id="SVE63208.1"/>
    </source>
</evidence>
<proteinExistence type="predicted"/>
<dbReference type="AlphaFoldDB" id="A0A383F4A0"/>
<feature type="transmembrane region" description="Helical" evidence="1">
    <location>
        <begin position="21"/>
        <end position="41"/>
    </location>
</feature>
<keyword evidence="1" id="KW-0472">Membrane</keyword>
<organism evidence="2">
    <name type="scientific">marine metagenome</name>
    <dbReference type="NCBI Taxonomy" id="408172"/>
    <lineage>
        <taxon>unclassified sequences</taxon>
        <taxon>metagenomes</taxon>
        <taxon>ecological metagenomes</taxon>
    </lineage>
</organism>
<keyword evidence="1" id="KW-1133">Transmembrane helix</keyword>
<evidence type="ECO:0000256" key="1">
    <source>
        <dbReference type="SAM" id="Phobius"/>
    </source>
</evidence>